<accession>A0ABY6NWB3</accession>
<sequence length="155" mass="17283">MKQPVDIEAFVTRLEGEIAEAERRLSELRLARVGALAFRQYAYADANGSRIIDADAPDANTVTEPPSHETAGPPLSPTELVLHVLDDIDDAEFDIDRLWVEMEANPGEVTREQVRSSIHYLIRQKRLIAVRRGVYARPTNTETPARTGVSEAISF</sequence>
<evidence type="ECO:0008006" key="4">
    <source>
        <dbReference type="Google" id="ProtNLM"/>
    </source>
</evidence>
<keyword evidence="3" id="KW-1185">Reference proteome</keyword>
<feature type="region of interest" description="Disordered" evidence="1">
    <location>
        <begin position="56"/>
        <end position="75"/>
    </location>
</feature>
<reference evidence="2" key="1">
    <citation type="submission" date="2022-10" db="EMBL/GenBank/DDBJ databases">
        <title>Rhodococcus sp.75.</title>
        <authorList>
            <person name="Sun M."/>
        </authorList>
    </citation>
    <scope>NUCLEOTIDE SEQUENCE</scope>
    <source>
        <strain evidence="2">75</strain>
    </source>
</reference>
<protein>
    <recommendedName>
        <fullName evidence="4">AbiEi antitoxin of type IV toxin-antitoxin system</fullName>
    </recommendedName>
</protein>
<dbReference type="Proteomes" id="UP001164965">
    <property type="component" value="Chromosome"/>
</dbReference>
<gene>
    <name evidence="2" type="ORF">RHODO2019_10740</name>
</gene>
<dbReference type="RefSeq" id="WP_265381792.1">
    <property type="nucleotide sequence ID" value="NZ_CP110615.1"/>
</dbReference>
<dbReference type="EMBL" id="CP110615">
    <property type="protein sequence ID" value="UZJ23684.1"/>
    <property type="molecule type" value="Genomic_DNA"/>
</dbReference>
<evidence type="ECO:0000256" key="1">
    <source>
        <dbReference type="SAM" id="MobiDB-lite"/>
    </source>
</evidence>
<organism evidence="2 3">
    <name type="scientific">Rhodococcus antarcticus</name>
    <dbReference type="NCBI Taxonomy" id="2987751"/>
    <lineage>
        <taxon>Bacteria</taxon>
        <taxon>Bacillati</taxon>
        <taxon>Actinomycetota</taxon>
        <taxon>Actinomycetes</taxon>
        <taxon>Mycobacteriales</taxon>
        <taxon>Nocardiaceae</taxon>
        <taxon>Rhodococcus</taxon>
    </lineage>
</organism>
<evidence type="ECO:0000313" key="2">
    <source>
        <dbReference type="EMBL" id="UZJ23684.1"/>
    </source>
</evidence>
<name>A0ABY6NWB3_9NOCA</name>
<proteinExistence type="predicted"/>
<evidence type="ECO:0000313" key="3">
    <source>
        <dbReference type="Proteomes" id="UP001164965"/>
    </source>
</evidence>